<proteinExistence type="predicted"/>
<comment type="caution">
    <text evidence="3">The sequence shown here is derived from an EMBL/GenBank/DDBJ whole genome shotgun (WGS) entry which is preliminary data.</text>
</comment>
<feature type="signal peptide" evidence="2">
    <location>
        <begin position="1"/>
        <end position="20"/>
    </location>
</feature>
<feature type="region of interest" description="Disordered" evidence="1">
    <location>
        <begin position="261"/>
        <end position="280"/>
    </location>
</feature>
<evidence type="ECO:0000256" key="1">
    <source>
        <dbReference type="SAM" id="MobiDB-lite"/>
    </source>
</evidence>
<organism evidence="3 4">
    <name type="scientific">Perkinsus olseni</name>
    <name type="common">Perkinsus atlanticus</name>
    <dbReference type="NCBI Taxonomy" id="32597"/>
    <lineage>
        <taxon>Eukaryota</taxon>
        <taxon>Sar</taxon>
        <taxon>Alveolata</taxon>
        <taxon>Perkinsozoa</taxon>
        <taxon>Perkinsea</taxon>
        <taxon>Perkinsida</taxon>
        <taxon>Perkinsidae</taxon>
        <taxon>Perkinsus</taxon>
    </lineage>
</organism>
<feature type="region of interest" description="Disordered" evidence="1">
    <location>
        <begin position="224"/>
        <end position="252"/>
    </location>
</feature>
<feature type="region of interest" description="Disordered" evidence="1">
    <location>
        <begin position="293"/>
        <end position="329"/>
    </location>
</feature>
<reference evidence="3 4" key="1">
    <citation type="submission" date="2020-04" db="EMBL/GenBank/DDBJ databases">
        <title>Perkinsus olseni comparative genomics.</title>
        <authorList>
            <person name="Bogema D.R."/>
        </authorList>
    </citation>
    <scope>NUCLEOTIDE SEQUENCE [LARGE SCALE GENOMIC DNA]</scope>
    <source>
        <strain evidence="3">ATCC PRA-205</strain>
    </source>
</reference>
<feature type="compositionally biased region" description="Polar residues" evidence="1">
    <location>
        <begin position="293"/>
        <end position="312"/>
    </location>
</feature>
<dbReference type="Proteomes" id="UP000574390">
    <property type="component" value="Unassembled WGS sequence"/>
</dbReference>
<accession>A0A7J6RUK1</accession>
<evidence type="ECO:0000313" key="4">
    <source>
        <dbReference type="Proteomes" id="UP000574390"/>
    </source>
</evidence>
<feature type="chain" id="PRO_5029447204" evidence="2">
    <location>
        <begin position="21"/>
        <end position="372"/>
    </location>
</feature>
<protein>
    <submittedName>
        <fullName evidence="3">Uncharacterized protein</fullName>
    </submittedName>
</protein>
<keyword evidence="2" id="KW-0732">Signal</keyword>
<sequence>MNFPHQPVLALFLLAVCCQGSVQDTACESICSTVTGCGSSYCKSWKTPPHCFGIVIKPDSSLCYAPADATCTGEEHPCEQTTATAAPPVGTPSVSDIVGSWCGTSPYPGGDFRITFDQTSVLLAIVDKTYTADYSLEGYEIVFSNYDDDFKQLLQALGSQPYAEYRASGLFIDFSGVLTDWSLSNSFMLIISLVIQRRLMLTQMSYYWGIVAAIISLATTPIDATGNRGGHRRRNMRDVLSSTPTERPPPRYEDAIRMDAQGRPRGRLAEGVIPNEPPPSFQDAMLLPLRGESQQRQPNNMPPTSTRNTRPVNVNFDEERSPPSYGEAVASDGASAAEVWPTINGTEGYPPLLRNESHYVILFAPSDTVVCS</sequence>
<evidence type="ECO:0000313" key="3">
    <source>
        <dbReference type="EMBL" id="KAF4724153.1"/>
    </source>
</evidence>
<gene>
    <name evidence="3" type="ORF">FOZ62_010729</name>
</gene>
<dbReference type="EMBL" id="JABANM010019637">
    <property type="protein sequence ID" value="KAF4724153.1"/>
    <property type="molecule type" value="Genomic_DNA"/>
</dbReference>
<evidence type="ECO:0000256" key="2">
    <source>
        <dbReference type="SAM" id="SignalP"/>
    </source>
</evidence>
<name>A0A7J6RUK1_PEROL</name>
<dbReference type="AlphaFoldDB" id="A0A7J6RUK1"/>